<keyword evidence="4" id="KW-0862">Zinc</keyword>
<sequence>MNIVCEVCGDIGFRHILLCCRDCKCSAVHQYCLEKVVFDASLLEWFCYECLQKRSEITCVRSVEKVPSERPPSHAHFGSIVHQPISKRVESTRDSGAWKNRKSKSFVTIYASLNKKYPSQKKRTKNKSNMRPMGNCTNRGRIDKISAHTSAKASYSCEIIETESAKSNNGNNQQVDHENPGTFNIKQPSPLIVNCLGTSGDTDQSHMLETMEELARKSKKTTKIPTAEFKGLVMNRENVVLRSNKLGSSCSTAELGNLVLEKSRGKSNSMKDSGGNHDNQTNQHASVGCKNMEVKSVKDKETVVAADQNKYGAVGSLRNSMDKSEVHGDSNSNSNSKSNSNIIDGLMPEREKEEIRFQLDYRAKYELPQRSIAANVPQLPTLQNDAVDKVTSYSANDGCEELFSCRGIKNIPSVRERSVDSVDISSISQHDTTEASESSESLAEHQKGSSCRHGKTLKKMAAASSSSEESGEDIPSENLSLESDDLRSSLGADYVLSYRTYLSKAQKGRVMKLIKEIQPEFTVYVATMRKTSVQPPGPYLGITKEYALAHFPDKSTSVTLEMPGTSKKWHPKFYKRNESRKNFLMGQWLDFICDNHVQEGDIVLLFPTKGGGRSTFTVYILHETATHSIGRAGFQRVGSCPGGSTTKMASEVHIEEEPTTGNHISQESDMHEIPHESLESEDSDPFQPPYFVPCKSPLSKSQKRIVEERVRAIRSEIPLCVAVMKNNNVGVAQRWMLELASRYGSVYLPTKGQTLVLQCGGKTWEAKMMFHNGRRWFINGGWPNFARGNGLRVGDICLFELKKKEKLTMAVYIIRKEQF</sequence>
<keyword evidence="8" id="KW-0539">Nucleus</keyword>
<protein>
    <recommendedName>
        <fullName evidence="10">TF-B3 domain-containing protein</fullName>
    </recommendedName>
</protein>
<evidence type="ECO:0000256" key="1">
    <source>
        <dbReference type="ARBA" id="ARBA00004123"/>
    </source>
</evidence>
<dbReference type="SUPFAM" id="SSF57903">
    <property type="entry name" value="FYVE/PHD zinc finger"/>
    <property type="match status" value="1"/>
</dbReference>
<dbReference type="Gene3D" id="2.40.330.10">
    <property type="entry name" value="DNA-binding pseudobarrel domain"/>
    <property type="match status" value="2"/>
</dbReference>
<dbReference type="PROSITE" id="PS01359">
    <property type="entry name" value="ZF_PHD_1"/>
    <property type="match status" value="1"/>
</dbReference>
<gene>
    <name evidence="11" type="ORF">PVAP13_9NG206000</name>
</gene>
<evidence type="ECO:0000256" key="6">
    <source>
        <dbReference type="ARBA" id="ARBA00023125"/>
    </source>
</evidence>
<feature type="compositionally biased region" description="Low complexity" evidence="9">
    <location>
        <begin position="330"/>
        <end position="341"/>
    </location>
</feature>
<dbReference type="Pfam" id="PF02362">
    <property type="entry name" value="B3"/>
    <property type="match status" value="1"/>
</dbReference>
<dbReference type="Proteomes" id="UP000823388">
    <property type="component" value="Chromosome 9N"/>
</dbReference>
<keyword evidence="7" id="KW-0804">Transcription</keyword>
<dbReference type="EMBL" id="CM029054">
    <property type="protein sequence ID" value="KAG2536591.1"/>
    <property type="molecule type" value="Genomic_DNA"/>
</dbReference>
<evidence type="ECO:0000256" key="8">
    <source>
        <dbReference type="ARBA" id="ARBA00023242"/>
    </source>
</evidence>
<comment type="caution">
    <text evidence="11">The sequence shown here is derived from an EMBL/GenBank/DDBJ whole genome shotgun (WGS) entry which is preliminary data.</text>
</comment>
<feature type="region of interest" description="Disordered" evidence="9">
    <location>
        <begin position="657"/>
        <end position="684"/>
    </location>
</feature>
<feature type="region of interest" description="Disordered" evidence="9">
    <location>
        <begin position="315"/>
        <end position="349"/>
    </location>
</feature>
<feature type="compositionally biased region" description="Basic and acidic residues" evidence="9">
    <location>
        <begin position="666"/>
        <end position="678"/>
    </location>
</feature>
<dbReference type="OrthoDB" id="611115at2759"/>
<feature type="region of interest" description="Disordered" evidence="9">
    <location>
        <begin position="419"/>
        <end position="480"/>
    </location>
</feature>
<dbReference type="InterPro" id="IPR011011">
    <property type="entry name" value="Znf_FYVE_PHD"/>
</dbReference>
<dbReference type="GO" id="GO:0005634">
    <property type="term" value="C:nucleus"/>
    <property type="evidence" value="ECO:0007669"/>
    <property type="project" value="UniProtKB-SubCell"/>
</dbReference>
<evidence type="ECO:0000313" key="12">
    <source>
        <dbReference type="Proteomes" id="UP000823388"/>
    </source>
</evidence>
<accession>A0A8T0MGV5</accession>
<organism evidence="11 12">
    <name type="scientific">Panicum virgatum</name>
    <name type="common">Blackwell switchgrass</name>
    <dbReference type="NCBI Taxonomy" id="38727"/>
    <lineage>
        <taxon>Eukaryota</taxon>
        <taxon>Viridiplantae</taxon>
        <taxon>Streptophyta</taxon>
        <taxon>Embryophyta</taxon>
        <taxon>Tracheophyta</taxon>
        <taxon>Spermatophyta</taxon>
        <taxon>Magnoliopsida</taxon>
        <taxon>Liliopsida</taxon>
        <taxon>Poales</taxon>
        <taxon>Poaceae</taxon>
        <taxon>PACMAD clade</taxon>
        <taxon>Panicoideae</taxon>
        <taxon>Panicodae</taxon>
        <taxon>Paniceae</taxon>
        <taxon>Panicinae</taxon>
        <taxon>Panicum</taxon>
        <taxon>Panicum sect. Hiantes</taxon>
    </lineage>
</organism>
<evidence type="ECO:0000256" key="7">
    <source>
        <dbReference type="ARBA" id="ARBA00023163"/>
    </source>
</evidence>
<dbReference type="PANTHER" id="PTHR31391:SF153">
    <property type="entry name" value="TF-B3 DOMAIN-CONTAINING PROTEIN"/>
    <property type="match status" value="1"/>
</dbReference>
<keyword evidence="2" id="KW-0479">Metal-binding</keyword>
<dbReference type="InterPro" id="IPR019786">
    <property type="entry name" value="Zinc_finger_PHD-type_CS"/>
</dbReference>
<evidence type="ECO:0000256" key="5">
    <source>
        <dbReference type="ARBA" id="ARBA00023015"/>
    </source>
</evidence>
<evidence type="ECO:0000256" key="9">
    <source>
        <dbReference type="SAM" id="MobiDB-lite"/>
    </source>
</evidence>
<evidence type="ECO:0000256" key="3">
    <source>
        <dbReference type="ARBA" id="ARBA00022771"/>
    </source>
</evidence>
<feature type="region of interest" description="Disordered" evidence="9">
    <location>
        <begin position="118"/>
        <end position="140"/>
    </location>
</feature>
<reference evidence="11" key="1">
    <citation type="submission" date="2020-05" db="EMBL/GenBank/DDBJ databases">
        <title>WGS assembly of Panicum virgatum.</title>
        <authorList>
            <person name="Lovell J.T."/>
            <person name="Jenkins J."/>
            <person name="Shu S."/>
            <person name="Juenger T.E."/>
            <person name="Schmutz J."/>
        </authorList>
    </citation>
    <scope>NUCLEOTIDE SEQUENCE</scope>
    <source>
        <strain evidence="11">AP13</strain>
    </source>
</reference>
<dbReference type="InterPro" id="IPR015300">
    <property type="entry name" value="DNA-bd_pseudobarrel_sf"/>
</dbReference>
<keyword evidence="3" id="KW-0863">Zinc-finger</keyword>
<feature type="compositionally biased region" description="Polar residues" evidence="9">
    <location>
        <begin position="266"/>
        <end position="285"/>
    </location>
</feature>
<name>A0A8T0MGV5_PANVG</name>
<feature type="domain" description="TF-B3" evidence="10">
    <location>
        <begin position="525"/>
        <end position="624"/>
    </location>
</feature>
<dbReference type="AlphaFoldDB" id="A0A8T0MGV5"/>
<keyword evidence="12" id="KW-1185">Reference proteome</keyword>
<dbReference type="SUPFAM" id="SSF101936">
    <property type="entry name" value="DNA-binding pseudobarrel domain"/>
    <property type="match status" value="2"/>
</dbReference>
<feature type="domain" description="TF-B3" evidence="10">
    <location>
        <begin position="761"/>
        <end position="817"/>
    </location>
</feature>
<dbReference type="GO" id="GO:0008270">
    <property type="term" value="F:zinc ion binding"/>
    <property type="evidence" value="ECO:0007669"/>
    <property type="project" value="UniProtKB-KW"/>
</dbReference>
<keyword evidence="6" id="KW-0238">DNA-binding</keyword>
<dbReference type="InterPro" id="IPR044837">
    <property type="entry name" value="REM16-like"/>
</dbReference>
<feature type="region of interest" description="Disordered" evidence="9">
    <location>
        <begin position="262"/>
        <end position="294"/>
    </location>
</feature>
<dbReference type="InterPro" id="IPR013083">
    <property type="entry name" value="Znf_RING/FYVE/PHD"/>
</dbReference>
<dbReference type="PROSITE" id="PS50863">
    <property type="entry name" value="B3"/>
    <property type="match status" value="2"/>
</dbReference>
<dbReference type="CDD" id="cd10017">
    <property type="entry name" value="B3_DNA"/>
    <property type="match status" value="2"/>
</dbReference>
<keyword evidence="5" id="KW-0805">Transcription regulation</keyword>
<dbReference type="InterPro" id="IPR003340">
    <property type="entry name" value="B3_DNA-bd"/>
</dbReference>
<dbReference type="Gene3D" id="3.30.40.10">
    <property type="entry name" value="Zinc/RING finger domain, C3HC4 (zinc finger)"/>
    <property type="match status" value="1"/>
</dbReference>
<evidence type="ECO:0000256" key="4">
    <source>
        <dbReference type="ARBA" id="ARBA00022833"/>
    </source>
</evidence>
<proteinExistence type="predicted"/>
<evidence type="ECO:0000256" key="2">
    <source>
        <dbReference type="ARBA" id="ARBA00022723"/>
    </source>
</evidence>
<dbReference type="GO" id="GO:0003677">
    <property type="term" value="F:DNA binding"/>
    <property type="evidence" value="ECO:0007669"/>
    <property type="project" value="UniProtKB-KW"/>
</dbReference>
<evidence type="ECO:0000313" key="11">
    <source>
        <dbReference type="EMBL" id="KAG2536591.1"/>
    </source>
</evidence>
<comment type="subcellular location">
    <subcellularLocation>
        <location evidence="1">Nucleus</location>
    </subcellularLocation>
</comment>
<feature type="compositionally biased region" description="Basic residues" evidence="9">
    <location>
        <begin position="118"/>
        <end position="128"/>
    </location>
</feature>
<dbReference type="PANTHER" id="PTHR31391">
    <property type="entry name" value="B3 DOMAIN-CONTAINING PROTEIN OS11G0197600-RELATED"/>
    <property type="match status" value="1"/>
</dbReference>
<evidence type="ECO:0000259" key="10">
    <source>
        <dbReference type="PROSITE" id="PS50863"/>
    </source>
</evidence>
<dbReference type="SMART" id="SM01019">
    <property type="entry name" value="B3"/>
    <property type="match status" value="2"/>
</dbReference>